<evidence type="ECO:0000256" key="1">
    <source>
        <dbReference type="PROSITE-ProRule" id="PRU00169"/>
    </source>
</evidence>
<dbReference type="PANTHER" id="PTHR46832:SF1">
    <property type="entry name" value="5'-METHYLTHIOADENOSINE_S-ADENOSYLHOMOCYSTEINE NUCLEOSIDASE"/>
    <property type="match status" value="1"/>
</dbReference>
<keyword evidence="4" id="KW-1185">Reference proteome</keyword>
<proteinExistence type="predicted"/>
<evidence type="ECO:0000313" key="4">
    <source>
        <dbReference type="Proteomes" id="UP001499910"/>
    </source>
</evidence>
<evidence type="ECO:0000313" key="3">
    <source>
        <dbReference type="EMBL" id="GAA5064304.1"/>
    </source>
</evidence>
<dbReference type="Gene3D" id="3.40.50.1580">
    <property type="entry name" value="Nucleoside phosphorylase domain"/>
    <property type="match status" value="1"/>
</dbReference>
<dbReference type="InterPro" id="IPR035994">
    <property type="entry name" value="Nucleoside_phosphorylase_sf"/>
</dbReference>
<comment type="caution">
    <text evidence="3">The sequence shown here is derived from an EMBL/GenBank/DDBJ whole genome shotgun (WGS) entry which is preliminary data.</text>
</comment>
<dbReference type="SUPFAM" id="SSF53167">
    <property type="entry name" value="Purine and uridine phosphorylases"/>
    <property type="match status" value="1"/>
</dbReference>
<feature type="domain" description="Response regulatory" evidence="2">
    <location>
        <begin position="2"/>
        <end position="131"/>
    </location>
</feature>
<dbReference type="EMBL" id="BAABHW010000001">
    <property type="protein sequence ID" value="GAA5064304.1"/>
    <property type="molecule type" value="Genomic_DNA"/>
</dbReference>
<dbReference type="InterPro" id="IPR001789">
    <property type="entry name" value="Sig_transdc_resp-reg_receiver"/>
</dbReference>
<dbReference type="Proteomes" id="UP001499910">
    <property type="component" value="Unassembled WGS sequence"/>
</dbReference>
<dbReference type="Pfam" id="PF01048">
    <property type="entry name" value="PNP_UDP_1"/>
    <property type="match status" value="1"/>
</dbReference>
<feature type="modified residue" description="4-aspartylphosphate" evidence="1">
    <location>
        <position position="53"/>
    </location>
</feature>
<dbReference type="SUPFAM" id="SSF52172">
    <property type="entry name" value="CheY-like"/>
    <property type="match status" value="1"/>
</dbReference>
<dbReference type="Gene3D" id="3.40.50.2300">
    <property type="match status" value="1"/>
</dbReference>
<gene>
    <name evidence="3" type="ORF">GCM10023209_00680</name>
</gene>
<dbReference type="InterPro" id="IPR000845">
    <property type="entry name" value="Nucleoside_phosphorylase_d"/>
</dbReference>
<dbReference type="RefSeq" id="WP_259547322.1">
    <property type="nucleotide sequence ID" value="NZ_BAABHW010000001.1"/>
</dbReference>
<reference evidence="4" key="1">
    <citation type="journal article" date="2019" name="Int. J. Syst. Evol. Microbiol.">
        <title>The Global Catalogue of Microorganisms (GCM) 10K type strain sequencing project: providing services to taxonomists for standard genome sequencing and annotation.</title>
        <authorList>
            <consortium name="The Broad Institute Genomics Platform"/>
            <consortium name="The Broad Institute Genome Sequencing Center for Infectious Disease"/>
            <person name="Wu L."/>
            <person name="Ma J."/>
        </authorList>
    </citation>
    <scope>NUCLEOTIDE SEQUENCE [LARGE SCALE GENOMIC DNA]</scope>
    <source>
        <strain evidence="4">JCM 18015</strain>
    </source>
</reference>
<keyword evidence="1" id="KW-0597">Phosphoprotein</keyword>
<sequence length="383" mass="41694">MKILITEDDAEKLAQLVEFLDEEGVSKSELLIADNLVDFGQMLSSEIDICIIDIRIPAFSGGTPDVNGLGILQRLASHSSGQIKSLAISSYPEEFENIRGKFESQGCILANYHEPDTWKGALRVLLLQCAARERFDFLIFTALSEERAPFSTLGDGEVVPSTRGGVTRFDIVIKGRRGAIIELPRMGLVDAAITAGKCIQLYSPKIVAMSGICGGFSNNAALGQLLIANPVYEYQSGKWSDDGFKAEPYQVPLPEKLRALIWGSIESNNMLADLEAGWCGDRPQKFSKPCIAPFTSGSAVIASESYINSVSQFHRKVAGLDMETYAIYRAAYLAGDNIAVFSAKVVVDLADGEKNDTLHKYGSHISAKFVTKIIENFFSEPGA</sequence>
<dbReference type="PANTHER" id="PTHR46832">
    <property type="entry name" value="5'-METHYLTHIOADENOSINE/S-ADENOSYLHOMOCYSTEINE NUCLEOSIDASE"/>
    <property type="match status" value="1"/>
</dbReference>
<accession>A0ABP9KRA4</accession>
<evidence type="ECO:0000259" key="2">
    <source>
        <dbReference type="PROSITE" id="PS50110"/>
    </source>
</evidence>
<name>A0ABP9KRA4_9RHOB</name>
<protein>
    <recommendedName>
        <fullName evidence="2">Response regulatory domain-containing protein</fullName>
    </recommendedName>
</protein>
<dbReference type="PROSITE" id="PS50110">
    <property type="entry name" value="RESPONSE_REGULATORY"/>
    <property type="match status" value="1"/>
</dbReference>
<dbReference type="InterPro" id="IPR011006">
    <property type="entry name" value="CheY-like_superfamily"/>
</dbReference>
<organism evidence="3 4">
    <name type="scientific">[Roseibacterium] beibuensis</name>
    <dbReference type="NCBI Taxonomy" id="1193142"/>
    <lineage>
        <taxon>Bacteria</taxon>
        <taxon>Pseudomonadati</taxon>
        <taxon>Pseudomonadota</taxon>
        <taxon>Alphaproteobacteria</taxon>
        <taxon>Rhodobacterales</taxon>
        <taxon>Roseobacteraceae</taxon>
        <taxon>Roseicyclus</taxon>
    </lineage>
</organism>